<gene>
    <name evidence="2" type="ordered locus">Desal_1775</name>
</gene>
<dbReference type="EMBL" id="CP001649">
    <property type="protein sequence ID" value="ACS79837.1"/>
    <property type="molecule type" value="Genomic_DNA"/>
</dbReference>
<dbReference type="AlphaFoldDB" id="C6BTQ7"/>
<keyword evidence="3" id="KW-1185">Reference proteome</keyword>
<evidence type="ECO:0000256" key="1">
    <source>
        <dbReference type="SAM" id="Phobius"/>
    </source>
</evidence>
<dbReference type="HOGENOM" id="CLU_1281457_0_0_7"/>
<sequence length="215" mass="24557">MGRNKKTKKSKEIEQRQHTGELDVKHYQYSEKDLIAFIVVTSAVFYANSLLLEIFLEYNFEKFSTISKNLFEITPKPDKLKYESIKLTTALTIYSLAASVLCIAKVELIKVIIDKFKTKKPALNFKNHNKVAITLLVTILIYMIFTIFPSDILTHTNTAKFLLKDILFIPATILFVPAGFLIKFAPNTVIRYTAINAILLTLCSLVTINIIKKIY</sequence>
<feature type="transmembrane region" description="Helical" evidence="1">
    <location>
        <begin position="34"/>
        <end position="56"/>
    </location>
</feature>
<keyword evidence="1" id="KW-1133">Transmembrane helix</keyword>
<name>C6BTQ7_MARSD</name>
<reference evidence="2 3" key="1">
    <citation type="submission" date="2009-06" db="EMBL/GenBank/DDBJ databases">
        <title>Complete sequence of Desulfovibrio salexigens DSM 2638.</title>
        <authorList>
            <consortium name="US DOE Joint Genome Institute"/>
            <person name="Lucas S."/>
            <person name="Copeland A."/>
            <person name="Lapidus A."/>
            <person name="Glavina del Rio T."/>
            <person name="Tice H."/>
            <person name="Bruce D."/>
            <person name="Goodwin L."/>
            <person name="Pitluck S."/>
            <person name="Munk A.C."/>
            <person name="Brettin T."/>
            <person name="Detter J.C."/>
            <person name="Han C."/>
            <person name="Tapia R."/>
            <person name="Larimer F."/>
            <person name="Land M."/>
            <person name="Hauser L."/>
            <person name="Kyrpides N."/>
            <person name="Anderson I."/>
            <person name="Wall J.D."/>
            <person name="Arkin A.P."/>
            <person name="Dehal P."/>
            <person name="Chivian D."/>
            <person name="Giles B."/>
            <person name="Hazen T.C."/>
        </authorList>
    </citation>
    <scope>NUCLEOTIDE SEQUENCE [LARGE SCALE GENOMIC DNA]</scope>
    <source>
        <strain evidence="3">ATCC 14822 / DSM 2638 / NCIMB 8403 / VKM B-1763</strain>
    </source>
</reference>
<dbReference type="Proteomes" id="UP000002601">
    <property type="component" value="Chromosome"/>
</dbReference>
<organism evidence="2 3">
    <name type="scientific">Maridesulfovibrio salexigens (strain ATCC 14822 / DSM 2638 / NCIMB 8403 / VKM B-1763)</name>
    <name type="common">Desulfovibrio salexigens</name>
    <dbReference type="NCBI Taxonomy" id="526222"/>
    <lineage>
        <taxon>Bacteria</taxon>
        <taxon>Pseudomonadati</taxon>
        <taxon>Thermodesulfobacteriota</taxon>
        <taxon>Desulfovibrionia</taxon>
        <taxon>Desulfovibrionales</taxon>
        <taxon>Desulfovibrionaceae</taxon>
        <taxon>Maridesulfovibrio</taxon>
    </lineage>
</organism>
<protein>
    <submittedName>
        <fullName evidence="2">Uncharacterized protein</fullName>
    </submittedName>
</protein>
<evidence type="ECO:0000313" key="2">
    <source>
        <dbReference type="EMBL" id="ACS79837.1"/>
    </source>
</evidence>
<proteinExistence type="predicted"/>
<accession>C6BTQ7</accession>
<dbReference type="RefSeq" id="WP_015851653.1">
    <property type="nucleotide sequence ID" value="NC_012881.1"/>
</dbReference>
<feature type="transmembrane region" description="Helical" evidence="1">
    <location>
        <begin position="189"/>
        <end position="211"/>
    </location>
</feature>
<evidence type="ECO:0000313" key="3">
    <source>
        <dbReference type="Proteomes" id="UP000002601"/>
    </source>
</evidence>
<keyword evidence="1" id="KW-0812">Transmembrane</keyword>
<feature type="transmembrane region" description="Helical" evidence="1">
    <location>
        <begin position="87"/>
        <end position="109"/>
    </location>
</feature>
<feature type="transmembrane region" description="Helical" evidence="1">
    <location>
        <begin position="161"/>
        <end position="182"/>
    </location>
</feature>
<dbReference type="KEGG" id="dsa:Desal_1775"/>
<keyword evidence="1" id="KW-0472">Membrane</keyword>
<feature type="transmembrane region" description="Helical" evidence="1">
    <location>
        <begin position="130"/>
        <end position="149"/>
    </location>
</feature>